<comment type="subcellular location">
    <subcellularLocation>
        <location evidence="1">Cytoplasm</location>
        <location evidence="1">Cytosol</location>
    </subcellularLocation>
</comment>
<dbReference type="Gene3D" id="1.10.533.10">
    <property type="entry name" value="Death Domain, Fas"/>
    <property type="match status" value="1"/>
</dbReference>
<evidence type="ECO:0000256" key="6">
    <source>
        <dbReference type="SAM" id="MobiDB-lite"/>
    </source>
</evidence>
<feature type="compositionally biased region" description="Polar residues" evidence="6">
    <location>
        <begin position="1"/>
        <end position="23"/>
    </location>
</feature>
<dbReference type="InterPro" id="IPR051249">
    <property type="entry name" value="NLRP_Inflammasome"/>
</dbReference>
<evidence type="ECO:0000313" key="9">
    <source>
        <dbReference type="Proteomes" id="UP001356427"/>
    </source>
</evidence>
<evidence type="ECO:0000313" key="8">
    <source>
        <dbReference type="EMBL" id="KAK6291941.1"/>
    </source>
</evidence>
<organism evidence="8 9">
    <name type="scientific">Coregonus suidteri</name>
    <dbReference type="NCBI Taxonomy" id="861788"/>
    <lineage>
        <taxon>Eukaryota</taxon>
        <taxon>Metazoa</taxon>
        <taxon>Chordata</taxon>
        <taxon>Craniata</taxon>
        <taxon>Vertebrata</taxon>
        <taxon>Euteleostomi</taxon>
        <taxon>Actinopterygii</taxon>
        <taxon>Neopterygii</taxon>
        <taxon>Teleostei</taxon>
        <taxon>Protacanthopterygii</taxon>
        <taxon>Salmoniformes</taxon>
        <taxon>Salmonidae</taxon>
        <taxon>Coregoninae</taxon>
        <taxon>Coregonus</taxon>
    </lineage>
</organism>
<evidence type="ECO:0000256" key="1">
    <source>
        <dbReference type="ARBA" id="ARBA00004514"/>
    </source>
</evidence>
<keyword evidence="9" id="KW-1185">Reference proteome</keyword>
<dbReference type="GO" id="GO:0042981">
    <property type="term" value="P:regulation of apoptotic process"/>
    <property type="evidence" value="ECO:0007669"/>
    <property type="project" value="InterPro"/>
</dbReference>
<proteinExistence type="predicted"/>
<sequence>MKRLSCVSTPSSVPHPANTSIPTGQGFINKHRMDLEMRLGLLQPILMCLHHQRVLKDQEREEVVSQPTKTKQIQTLLDMVVKKGARAQDHFYRALKEADPYLVEDLEEKTSCPEQAGV</sequence>
<dbReference type="PROSITE" id="PS50209">
    <property type="entry name" value="CARD"/>
    <property type="match status" value="1"/>
</dbReference>
<dbReference type="PANTHER" id="PTHR46985:SF4">
    <property type="entry name" value="CASPASE RECRUITMENT DOMAIN-CONTAINING PROTEIN 8"/>
    <property type="match status" value="1"/>
</dbReference>
<keyword evidence="2" id="KW-0963">Cytoplasm</keyword>
<evidence type="ECO:0000256" key="4">
    <source>
        <dbReference type="ARBA" id="ARBA00022859"/>
    </source>
</evidence>
<feature type="region of interest" description="Disordered" evidence="6">
    <location>
        <begin position="1"/>
        <end position="25"/>
    </location>
</feature>
<dbReference type="GO" id="GO:0006954">
    <property type="term" value="P:inflammatory response"/>
    <property type="evidence" value="ECO:0007669"/>
    <property type="project" value="UniProtKB-KW"/>
</dbReference>
<dbReference type="AlphaFoldDB" id="A0AAN8KSP6"/>
<evidence type="ECO:0000256" key="3">
    <source>
        <dbReference type="ARBA" id="ARBA00022588"/>
    </source>
</evidence>
<keyword evidence="5" id="KW-0395">Inflammatory response</keyword>
<dbReference type="Proteomes" id="UP001356427">
    <property type="component" value="Unassembled WGS sequence"/>
</dbReference>
<keyword evidence="3" id="KW-0399">Innate immunity</keyword>
<dbReference type="Pfam" id="PF00619">
    <property type="entry name" value="CARD"/>
    <property type="match status" value="1"/>
</dbReference>
<dbReference type="PANTHER" id="PTHR46985">
    <property type="entry name" value="NACHT, LRR AND PYD DOMAINS-CONTAINING PROTEIN 1"/>
    <property type="match status" value="1"/>
</dbReference>
<dbReference type="InterPro" id="IPR001315">
    <property type="entry name" value="CARD"/>
</dbReference>
<keyword evidence="4" id="KW-0391">Immunity</keyword>
<dbReference type="SUPFAM" id="SSF47986">
    <property type="entry name" value="DEATH domain"/>
    <property type="match status" value="1"/>
</dbReference>
<feature type="domain" description="CARD" evidence="7">
    <location>
        <begin position="27"/>
        <end position="110"/>
    </location>
</feature>
<comment type="caution">
    <text evidence="8">The sequence shown here is derived from an EMBL/GenBank/DDBJ whole genome shotgun (WGS) entry which is preliminary data.</text>
</comment>
<dbReference type="InterPro" id="IPR011029">
    <property type="entry name" value="DEATH-like_dom_sf"/>
</dbReference>
<accession>A0AAN8KSP6</accession>
<dbReference type="CDD" id="cd01671">
    <property type="entry name" value="CARD"/>
    <property type="match status" value="1"/>
</dbReference>
<name>A0AAN8KSP6_9TELE</name>
<gene>
    <name evidence="8" type="ORF">J4Q44_G00377260</name>
</gene>
<reference evidence="8 9" key="1">
    <citation type="submission" date="2021-04" db="EMBL/GenBank/DDBJ databases">
        <authorList>
            <person name="De Guttry C."/>
            <person name="Zahm M."/>
            <person name="Klopp C."/>
            <person name="Cabau C."/>
            <person name="Louis A."/>
            <person name="Berthelot C."/>
            <person name="Parey E."/>
            <person name="Roest Crollius H."/>
            <person name="Montfort J."/>
            <person name="Robinson-Rechavi M."/>
            <person name="Bucao C."/>
            <person name="Bouchez O."/>
            <person name="Gislard M."/>
            <person name="Lluch J."/>
            <person name="Milhes M."/>
            <person name="Lampietro C."/>
            <person name="Lopez Roques C."/>
            <person name="Donnadieu C."/>
            <person name="Braasch I."/>
            <person name="Desvignes T."/>
            <person name="Postlethwait J."/>
            <person name="Bobe J."/>
            <person name="Wedekind C."/>
            <person name="Guiguen Y."/>
        </authorList>
    </citation>
    <scope>NUCLEOTIDE SEQUENCE [LARGE SCALE GENOMIC DNA]</scope>
    <source>
        <strain evidence="8">Cs_M1</strain>
        <tissue evidence="8">Blood</tissue>
    </source>
</reference>
<dbReference type="GO" id="GO:0061702">
    <property type="term" value="C:canonical inflammasome complex"/>
    <property type="evidence" value="ECO:0007669"/>
    <property type="project" value="TreeGrafter"/>
</dbReference>
<evidence type="ECO:0000256" key="5">
    <source>
        <dbReference type="ARBA" id="ARBA00023198"/>
    </source>
</evidence>
<protein>
    <recommendedName>
        <fullName evidence="7">CARD domain-containing protein</fullName>
    </recommendedName>
</protein>
<dbReference type="EMBL" id="JAGTTL010000039">
    <property type="protein sequence ID" value="KAK6291941.1"/>
    <property type="molecule type" value="Genomic_DNA"/>
</dbReference>
<evidence type="ECO:0000259" key="7">
    <source>
        <dbReference type="PROSITE" id="PS50209"/>
    </source>
</evidence>
<dbReference type="GO" id="GO:0045087">
    <property type="term" value="P:innate immune response"/>
    <property type="evidence" value="ECO:0007669"/>
    <property type="project" value="UniProtKB-KW"/>
</dbReference>
<evidence type="ECO:0000256" key="2">
    <source>
        <dbReference type="ARBA" id="ARBA00022490"/>
    </source>
</evidence>